<feature type="transmembrane region" description="Helical" evidence="7">
    <location>
        <begin position="151"/>
        <end position="169"/>
    </location>
</feature>
<evidence type="ECO:0000256" key="5">
    <source>
        <dbReference type="ARBA" id="ARBA00023136"/>
    </source>
</evidence>
<feature type="region of interest" description="Disordered" evidence="6">
    <location>
        <begin position="296"/>
        <end position="318"/>
    </location>
</feature>
<feature type="transmembrane region" description="Helical" evidence="7">
    <location>
        <begin position="270"/>
        <end position="293"/>
    </location>
</feature>
<feature type="transmembrane region" description="Helical" evidence="7">
    <location>
        <begin position="6"/>
        <end position="24"/>
    </location>
</feature>
<feature type="transmembrane region" description="Helical" evidence="7">
    <location>
        <begin position="36"/>
        <end position="56"/>
    </location>
</feature>
<dbReference type="PANTHER" id="PTHR40277">
    <property type="entry name" value="BLL5419 PROTEIN"/>
    <property type="match status" value="1"/>
</dbReference>
<feature type="transmembrane region" description="Helical" evidence="7">
    <location>
        <begin position="176"/>
        <end position="195"/>
    </location>
</feature>
<gene>
    <name evidence="8" type="ORF">OQ287_02080</name>
</gene>
<feature type="compositionally biased region" description="Polar residues" evidence="6">
    <location>
        <begin position="296"/>
        <end position="307"/>
    </location>
</feature>
<sequence length="318" mass="33632">MHTGLRLAFMALCLGIMAYTLDISHIRQSLSAPSPAWLLLALLLTLPQVFLSAWRWQLTTHALGLSLSLRRAVSEYYIATFLNQLLPGGVGGDVARAWRHGHRQASRTRAFHAVMIERASGQLALLLIAGIMLATHPVVLTSFHRSEPSGTTGQILLAGLAGIGSLLLFRTSTRKALARFGHHIALSLCGSHLWIKQLSGSLVIVATYIGAYACCARALGSTLDSLTLLALIPPVLMAMALPLSIGGWGVREGAAALIWASAGLSSSEGVAISVAYGATVLVSSLPGAIVMLMGRQNTPPHQQTSSHRAGEAAVEQDI</sequence>
<feature type="transmembrane region" description="Helical" evidence="7">
    <location>
        <begin position="119"/>
        <end position="139"/>
    </location>
</feature>
<evidence type="ECO:0000256" key="4">
    <source>
        <dbReference type="ARBA" id="ARBA00022989"/>
    </source>
</evidence>
<keyword evidence="3 7" id="KW-0812">Transmembrane</keyword>
<dbReference type="Proteomes" id="UP001165678">
    <property type="component" value="Unassembled WGS sequence"/>
</dbReference>
<dbReference type="AlphaFoldDB" id="A0AA41ZCX8"/>
<dbReference type="GO" id="GO:0005886">
    <property type="term" value="C:plasma membrane"/>
    <property type="evidence" value="ECO:0007669"/>
    <property type="project" value="UniProtKB-SubCell"/>
</dbReference>
<dbReference type="EMBL" id="JAPIVE010000001">
    <property type="protein sequence ID" value="MCX2523022.1"/>
    <property type="molecule type" value="Genomic_DNA"/>
</dbReference>
<feature type="transmembrane region" description="Helical" evidence="7">
    <location>
        <begin position="226"/>
        <end position="250"/>
    </location>
</feature>
<name>A0AA41ZCX8_9GAMM</name>
<dbReference type="RefSeq" id="WP_265895426.1">
    <property type="nucleotide sequence ID" value="NZ_JAPIVE010000001.1"/>
</dbReference>
<evidence type="ECO:0000256" key="6">
    <source>
        <dbReference type="SAM" id="MobiDB-lite"/>
    </source>
</evidence>
<keyword evidence="9" id="KW-1185">Reference proteome</keyword>
<evidence type="ECO:0000313" key="9">
    <source>
        <dbReference type="Proteomes" id="UP001165678"/>
    </source>
</evidence>
<evidence type="ECO:0000256" key="2">
    <source>
        <dbReference type="ARBA" id="ARBA00022475"/>
    </source>
</evidence>
<comment type="caution">
    <text evidence="8">The sequence shown here is derived from an EMBL/GenBank/DDBJ whole genome shotgun (WGS) entry which is preliminary data.</text>
</comment>
<dbReference type="NCBIfam" id="TIGR00374">
    <property type="entry name" value="flippase-like domain"/>
    <property type="match status" value="1"/>
</dbReference>
<feature type="transmembrane region" description="Helical" evidence="7">
    <location>
        <begin position="201"/>
        <end position="219"/>
    </location>
</feature>
<reference evidence="8" key="1">
    <citation type="submission" date="2022-11" db="EMBL/GenBank/DDBJ databases">
        <title>Larsenimonas rhizosphaerae sp. nov., isolated from a tidal mudflat.</title>
        <authorList>
            <person name="Lee S.D."/>
            <person name="Kim I.S."/>
        </authorList>
    </citation>
    <scope>NUCLEOTIDE SEQUENCE</scope>
    <source>
        <strain evidence="8">GH2-1</strain>
    </source>
</reference>
<keyword evidence="2" id="KW-1003">Cell membrane</keyword>
<accession>A0AA41ZCX8</accession>
<evidence type="ECO:0000256" key="1">
    <source>
        <dbReference type="ARBA" id="ARBA00004651"/>
    </source>
</evidence>
<proteinExistence type="predicted"/>
<dbReference type="PANTHER" id="PTHR40277:SF1">
    <property type="entry name" value="BLL5419 PROTEIN"/>
    <property type="match status" value="1"/>
</dbReference>
<dbReference type="Pfam" id="PF03706">
    <property type="entry name" value="LPG_synthase_TM"/>
    <property type="match status" value="1"/>
</dbReference>
<organism evidence="8 9">
    <name type="scientific">Larsenimonas rhizosphaerae</name>
    <dbReference type="NCBI Taxonomy" id="2944682"/>
    <lineage>
        <taxon>Bacteria</taxon>
        <taxon>Pseudomonadati</taxon>
        <taxon>Pseudomonadota</taxon>
        <taxon>Gammaproteobacteria</taxon>
        <taxon>Oceanospirillales</taxon>
        <taxon>Halomonadaceae</taxon>
        <taxon>Larsenimonas</taxon>
    </lineage>
</organism>
<evidence type="ECO:0000256" key="7">
    <source>
        <dbReference type="SAM" id="Phobius"/>
    </source>
</evidence>
<comment type="subcellular location">
    <subcellularLocation>
        <location evidence="1">Cell membrane</location>
        <topology evidence="1">Multi-pass membrane protein</topology>
    </subcellularLocation>
</comment>
<keyword evidence="5 7" id="KW-0472">Membrane</keyword>
<dbReference type="InterPro" id="IPR022791">
    <property type="entry name" value="L-PG_synthase/AglD"/>
</dbReference>
<evidence type="ECO:0000313" key="8">
    <source>
        <dbReference type="EMBL" id="MCX2523022.1"/>
    </source>
</evidence>
<keyword evidence="4 7" id="KW-1133">Transmembrane helix</keyword>
<protein>
    <submittedName>
        <fullName evidence="8">Lysylphosphatidylglycerol synthase transmembrane domain-containing protein</fullName>
    </submittedName>
</protein>
<evidence type="ECO:0000256" key="3">
    <source>
        <dbReference type="ARBA" id="ARBA00022692"/>
    </source>
</evidence>